<feature type="transmembrane region" description="Helical" evidence="8">
    <location>
        <begin position="549"/>
        <end position="574"/>
    </location>
</feature>
<dbReference type="GO" id="GO:0005509">
    <property type="term" value="F:calcium ion binding"/>
    <property type="evidence" value="ECO:0007669"/>
    <property type="project" value="InterPro"/>
</dbReference>
<keyword evidence="4 8" id="KW-1133">Transmembrane helix</keyword>
<dbReference type="Pfam" id="PF00924">
    <property type="entry name" value="MS_channel_2nd"/>
    <property type="match status" value="1"/>
</dbReference>
<keyword evidence="11" id="KW-1185">Reference proteome</keyword>
<dbReference type="Proteomes" id="UP000749293">
    <property type="component" value="Unassembled WGS sequence"/>
</dbReference>
<sequence length="943" mass="104097">MAGTSTDPRPDQDRPPSSELPLDRLSSPTIGENSGEAPGEPSTEPFGAASIGAAQYQNTQDAQDAQPVYSRPSIQEPEFDEKHHRPTRLDTLANDLHRTGSHPHSHNIKSPSSARADANRLDDDLALLRVEQRIASQEQLDASSATRSKSMRAVRNIDRQETSVEDTFNPPIPEPPPAPIHKKSDTPLLKFFAFLKKFPRFVRYIVYLIPGGALLLIPVLLGALAIDQDANPIGGLGGTQLMWFGIWLEIVWGSLWVSRMVSNIVPHIVFGIAKLLGSNSAKKWREVAQVLELHFAFFLWMLAMLVSFKPCNDDHRVSVPADRRDDVDVKWINIVFKVIIAFFVLAALNFVEKICLQWIAAAFHERTYATRIDNNKGDIRQLVKLFEHAKAHLSETDSFWHQSDRADMSGTQTPMRALHENARQVLGKVGQVAGKVGNDIMGRKTDTNQPKKIVSELLRNSSSAHTLARLIYRSLVREGEDMVYPDDMLSAFAVAEEADAAFNMFDKDLNGDISMDEFEAVTNEISMEKKAIAASLKDLDSVVKKLDKVFLFAIVIIVIIIFVSIISGSAAAGLASAGSAVLGLAWVLQATAQEFLQSIIFVFIKHPFDVGDRVTIYGSTGATLTGDDYYVTEISLLYTEFKKLQGHVVQAPNSLLNTLFILNQRRSNGLADPVPLQIRFGTPAWMIDELKARLLEFCANNKRDFQTTILVELSAITDTRSATLTVVFIHKSNFQNELLRLARHNRFMMELMRQMHDIGIQSPYRIDPGGSRDHPLYWAGPQYPPSYSSSNDQPPPQQPPPVADPVTNPVADPVANPEGGTSEPYQSMPHRPSVSSSARAGVQAEANLSSVVNVADVFENRRDHIQATRLASIREKERAAARGEEARRTSESESRPSASASGVQPPSIAGASLGSIARSRTNIFRPRSNSRHSAGPSDGTHIV</sequence>
<feature type="compositionally biased region" description="Pro residues" evidence="7">
    <location>
        <begin position="793"/>
        <end position="803"/>
    </location>
</feature>
<dbReference type="EMBL" id="JAANYQ010000015">
    <property type="protein sequence ID" value="KAF4120770.1"/>
    <property type="molecule type" value="Genomic_DNA"/>
</dbReference>
<reference evidence="10" key="1">
    <citation type="submission" date="2020-03" db="EMBL/GenBank/DDBJ databases">
        <title>Site-based positive gene gene selection in Geosmithia morbida across the United States reveals a broad range of putative effectors and factors for local host and environmental adapation.</title>
        <authorList>
            <person name="Onufrak A."/>
            <person name="Murdoch R.W."/>
            <person name="Gazis R."/>
            <person name="Huff M."/>
            <person name="Staton M."/>
            <person name="Klingeman W."/>
            <person name="Hadziabdic D."/>
        </authorList>
    </citation>
    <scope>NUCLEOTIDE SEQUENCE</scope>
    <source>
        <strain evidence="10">1262</strain>
    </source>
</reference>
<feature type="domain" description="EF-hand" evidence="9">
    <location>
        <begin position="493"/>
        <end position="528"/>
    </location>
</feature>
<dbReference type="RefSeq" id="XP_035319422.1">
    <property type="nucleotide sequence ID" value="XM_035464752.1"/>
</dbReference>
<dbReference type="SUPFAM" id="SSF47473">
    <property type="entry name" value="EF-hand"/>
    <property type="match status" value="1"/>
</dbReference>
<dbReference type="GO" id="GO:0005789">
    <property type="term" value="C:endoplasmic reticulum membrane"/>
    <property type="evidence" value="ECO:0007669"/>
    <property type="project" value="UniProtKB-SubCell"/>
</dbReference>
<feature type="region of interest" description="Disordered" evidence="7">
    <location>
        <begin position="874"/>
        <end position="943"/>
    </location>
</feature>
<name>A0A9P5D2F8_9HYPO</name>
<feature type="region of interest" description="Disordered" evidence="7">
    <location>
        <begin position="1"/>
        <end position="117"/>
    </location>
</feature>
<dbReference type="Gene3D" id="2.30.30.60">
    <property type="match status" value="1"/>
</dbReference>
<dbReference type="AlphaFoldDB" id="A0A9P5D2F8"/>
<dbReference type="SUPFAM" id="SSF50182">
    <property type="entry name" value="Sm-like ribonucleoproteins"/>
    <property type="match status" value="1"/>
</dbReference>
<dbReference type="InterPro" id="IPR010920">
    <property type="entry name" value="LSM_dom_sf"/>
</dbReference>
<dbReference type="InterPro" id="IPR011992">
    <property type="entry name" value="EF-hand-dom_pair"/>
</dbReference>
<dbReference type="OrthoDB" id="544685at2759"/>
<dbReference type="PANTHER" id="PTHR31323:SF15">
    <property type="entry name" value="MECHANOSENSITIVE ION CHANNEL PROTEIN MSY1"/>
    <property type="match status" value="1"/>
</dbReference>
<keyword evidence="6" id="KW-0256">Endoplasmic reticulum</keyword>
<comment type="similarity">
    <text evidence="2 6">Belongs to the MscS (TC 1.A.23) family.</text>
</comment>
<evidence type="ECO:0000313" key="10">
    <source>
        <dbReference type="EMBL" id="KAF4120770.1"/>
    </source>
</evidence>
<dbReference type="InterPro" id="IPR023408">
    <property type="entry name" value="MscS_beta-dom_sf"/>
</dbReference>
<feature type="compositionally biased region" description="Basic and acidic residues" evidence="7">
    <location>
        <begin position="874"/>
        <end position="894"/>
    </location>
</feature>
<evidence type="ECO:0000256" key="6">
    <source>
        <dbReference type="PIRNR" id="PIRNR017209"/>
    </source>
</evidence>
<dbReference type="GO" id="GO:0005262">
    <property type="term" value="F:calcium channel activity"/>
    <property type="evidence" value="ECO:0007669"/>
    <property type="project" value="TreeGrafter"/>
</dbReference>
<dbReference type="PANTHER" id="PTHR31323">
    <property type="entry name" value="MECHANOSENSITIVE ION CHANNEL PROTEIN MSY2"/>
    <property type="match status" value="1"/>
</dbReference>
<evidence type="ECO:0000256" key="5">
    <source>
        <dbReference type="ARBA" id="ARBA00023136"/>
    </source>
</evidence>
<dbReference type="GeneID" id="55969004"/>
<dbReference type="PIRSF" id="PIRSF017209">
    <property type="entry name" value="Memb_At2g17000_prd"/>
    <property type="match status" value="1"/>
</dbReference>
<accession>A0A9P5D2F8</accession>
<dbReference type="InterPro" id="IPR002048">
    <property type="entry name" value="EF_hand_dom"/>
</dbReference>
<evidence type="ECO:0000256" key="7">
    <source>
        <dbReference type="SAM" id="MobiDB-lite"/>
    </source>
</evidence>
<feature type="transmembrane region" description="Helical" evidence="8">
    <location>
        <begin position="246"/>
        <end position="270"/>
    </location>
</feature>
<evidence type="ECO:0000259" key="9">
    <source>
        <dbReference type="PROSITE" id="PS50222"/>
    </source>
</evidence>
<feature type="region of interest" description="Disordered" evidence="7">
    <location>
        <begin position="161"/>
        <end position="180"/>
    </location>
</feature>
<dbReference type="PROSITE" id="PS50222">
    <property type="entry name" value="EF_HAND_2"/>
    <property type="match status" value="1"/>
</dbReference>
<dbReference type="Pfam" id="PF25886">
    <property type="entry name" value="Msy1"/>
    <property type="match status" value="1"/>
</dbReference>
<evidence type="ECO:0000256" key="1">
    <source>
        <dbReference type="ARBA" id="ARBA00004127"/>
    </source>
</evidence>
<keyword evidence="3 8" id="KW-0812">Transmembrane</keyword>
<dbReference type="Gene3D" id="1.10.238.10">
    <property type="entry name" value="EF-hand"/>
    <property type="match status" value="1"/>
</dbReference>
<comment type="caution">
    <text evidence="10">The sequence shown here is derived from an EMBL/GenBank/DDBJ whole genome shotgun (WGS) entry which is preliminary data.</text>
</comment>
<proteinExistence type="inferred from homology"/>
<protein>
    <recommendedName>
        <fullName evidence="6">Mechanosensitive ion channel protein</fullName>
    </recommendedName>
</protein>
<evidence type="ECO:0000256" key="2">
    <source>
        <dbReference type="ARBA" id="ARBA00008017"/>
    </source>
</evidence>
<comment type="subcellular location">
    <subcellularLocation>
        <location evidence="1">Endomembrane system</location>
        <topology evidence="1">Multi-pass membrane protein</topology>
    </subcellularLocation>
    <subcellularLocation>
        <location evidence="6">Endoplasmic reticulum membrane</location>
    </subcellularLocation>
</comment>
<organism evidence="10 11">
    <name type="scientific">Geosmithia morbida</name>
    <dbReference type="NCBI Taxonomy" id="1094350"/>
    <lineage>
        <taxon>Eukaryota</taxon>
        <taxon>Fungi</taxon>
        <taxon>Dikarya</taxon>
        <taxon>Ascomycota</taxon>
        <taxon>Pezizomycotina</taxon>
        <taxon>Sordariomycetes</taxon>
        <taxon>Hypocreomycetidae</taxon>
        <taxon>Hypocreales</taxon>
        <taxon>Bionectriaceae</taxon>
        <taxon>Geosmithia</taxon>
    </lineage>
</organism>
<dbReference type="InterPro" id="IPR006685">
    <property type="entry name" value="MscS_channel_2nd"/>
</dbReference>
<dbReference type="GO" id="GO:0006874">
    <property type="term" value="P:intracellular calcium ion homeostasis"/>
    <property type="evidence" value="ECO:0007669"/>
    <property type="project" value="TreeGrafter"/>
</dbReference>
<feature type="transmembrane region" description="Helical" evidence="8">
    <location>
        <begin position="290"/>
        <end position="308"/>
    </location>
</feature>
<evidence type="ECO:0000256" key="4">
    <source>
        <dbReference type="ARBA" id="ARBA00022989"/>
    </source>
</evidence>
<evidence type="ECO:0000313" key="11">
    <source>
        <dbReference type="Proteomes" id="UP000749293"/>
    </source>
</evidence>
<keyword evidence="5 6" id="KW-0472">Membrane</keyword>
<gene>
    <name evidence="10" type="ORF">GMORB2_2774</name>
</gene>
<feature type="compositionally biased region" description="Pro residues" evidence="7">
    <location>
        <begin position="170"/>
        <end position="179"/>
    </location>
</feature>
<evidence type="ECO:0000256" key="8">
    <source>
        <dbReference type="SAM" id="Phobius"/>
    </source>
</evidence>
<feature type="transmembrane region" description="Helical" evidence="8">
    <location>
        <begin position="331"/>
        <end position="351"/>
    </location>
</feature>
<dbReference type="InterPro" id="IPR058650">
    <property type="entry name" value="Msy1/2-like"/>
</dbReference>
<evidence type="ECO:0000256" key="3">
    <source>
        <dbReference type="ARBA" id="ARBA00022692"/>
    </source>
</evidence>
<dbReference type="InterPro" id="IPR016688">
    <property type="entry name" value="MscS-like_plants/fungi"/>
</dbReference>
<feature type="transmembrane region" description="Helical" evidence="8">
    <location>
        <begin position="204"/>
        <end position="226"/>
    </location>
</feature>
<feature type="region of interest" description="Disordered" evidence="7">
    <location>
        <begin position="771"/>
        <end position="841"/>
    </location>
</feature>